<dbReference type="Pfam" id="PF20061">
    <property type="entry name" value="DUF6460"/>
    <property type="match status" value="1"/>
</dbReference>
<reference evidence="4 5" key="1">
    <citation type="submission" date="2018-08" db="EMBL/GenBank/DDBJ databases">
        <title>Henriciella mobilis sp. nov., isolated from seawater.</title>
        <authorList>
            <person name="Cheng H."/>
            <person name="Wu Y.-H."/>
            <person name="Xu X.-W."/>
            <person name="Guo L.-L."/>
        </authorList>
    </citation>
    <scope>NUCLEOTIDE SEQUENCE [LARGE SCALE GENOMIC DNA]</scope>
    <source>
        <strain evidence="4 5">CCUG66934</strain>
    </source>
</reference>
<comment type="caution">
    <text evidence="4">The sequence shown here is derived from an EMBL/GenBank/DDBJ whole genome shotgun (WGS) entry which is preliminary data.</text>
</comment>
<feature type="transmembrane region" description="Helical" evidence="2">
    <location>
        <begin position="98"/>
        <end position="115"/>
    </location>
</feature>
<name>A0A399R3U3_9PROT</name>
<feature type="transmembrane region" description="Helical" evidence="2">
    <location>
        <begin position="72"/>
        <end position="91"/>
    </location>
</feature>
<protein>
    <recommendedName>
        <fullName evidence="3">DUF6460 domain-containing protein</fullName>
    </recommendedName>
</protein>
<dbReference type="EMBL" id="QWGB01000003">
    <property type="protein sequence ID" value="RIJ26206.1"/>
    <property type="molecule type" value="Genomic_DNA"/>
</dbReference>
<keyword evidence="2" id="KW-1133">Transmembrane helix</keyword>
<proteinExistence type="predicted"/>
<gene>
    <name evidence="4" type="ORF">D1224_00890</name>
</gene>
<evidence type="ECO:0000313" key="5">
    <source>
        <dbReference type="Proteomes" id="UP000265431"/>
    </source>
</evidence>
<feature type="domain" description="DUF6460" evidence="3">
    <location>
        <begin position="91"/>
        <end position="117"/>
    </location>
</feature>
<dbReference type="RefSeq" id="WP_119378058.1">
    <property type="nucleotide sequence ID" value="NZ_QWGB01000003.1"/>
</dbReference>
<dbReference type="InterPro" id="IPR045594">
    <property type="entry name" value="DUF6460"/>
</dbReference>
<evidence type="ECO:0000313" key="4">
    <source>
        <dbReference type="EMBL" id="RIJ26206.1"/>
    </source>
</evidence>
<sequence length="121" mass="13000">MADTGPVEAPVVTKIGEPGGNGPTASKPRRSLQRRLFSVGPIQVAGLVAASVLLGMFLLSLDLDPTSDNLNFRGAVWGVIQSLYNCILWLLSTLWKPFLAGAAIVVPAFLLWRLASLPFRK</sequence>
<keyword evidence="2" id="KW-0812">Transmembrane</keyword>
<organism evidence="4 5">
    <name type="scientific">Henriciella barbarensis</name>
    <dbReference type="NCBI Taxonomy" id="86342"/>
    <lineage>
        <taxon>Bacteria</taxon>
        <taxon>Pseudomonadati</taxon>
        <taxon>Pseudomonadota</taxon>
        <taxon>Alphaproteobacteria</taxon>
        <taxon>Hyphomonadales</taxon>
        <taxon>Hyphomonadaceae</taxon>
        <taxon>Henriciella</taxon>
    </lineage>
</organism>
<dbReference type="OrthoDB" id="7620099at2"/>
<evidence type="ECO:0000256" key="2">
    <source>
        <dbReference type="SAM" id="Phobius"/>
    </source>
</evidence>
<accession>A0A399R3U3</accession>
<feature type="transmembrane region" description="Helical" evidence="2">
    <location>
        <begin position="36"/>
        <end position="60"/>
    </location>
</feature>
<feature type="region of interest" description="Disordered" evidence="1">
    <location>
        <begin position="1"/>
        <end position="29"/>
    </location>
</feature>
<evidence type="ECO:0000259" key="3">
    <source>
        <dbReference type="Pfam" id="PF20061"/>
    </source>
</evidence>
<evidence type="ECO:0000256" key="1">
    <source>
        <dbReference type="SAM" id="MobiDB-lite"/>
    </source>
</evidence>
<keyword evidence="2" id="KW-0472">Membrane</keyword>
<dbReference type="Proteomes" id="UP000265431">
    <property type="component" value="Unassembled WGS sequence"/>
</dbReference>
<dbReference type="AlphaFoldDB" id="A0A399R3U3"/>
<keyword evidence="5" id="KW-1185">Reference proteome</keyword>